<feature type="region of interest" description="Disordered" evidence="4">
    <location>
        <begin position="404"/>
        <end position="477"/>
    </location>
</feature>
<dbReference type="STRING" id="1314674.A0A0D7BSX1"/>
<dbReference type="OrthoDB" id="436852at2759"/>
<dbReference type="InterPro" id="IPR001965">
    <property type="entry name" value="Znf_PHD"/>
</dbReference>
<protein>
    <recommendedName>
        <fullName evidence="5">Chromo domain-containing protein</fullName>
    </recommendedName>
</protein>
<feature type="compositionally biased region" description="Basic and acidic residues" evidence="4">
    <location>
        <begin position="450"/>
        <end position="463"/>
    </location>
</feature>
<name>A0A0D7BSX1_9AGAR</name>
<feature type="compositionally biased region" description="Pro residues" evidence="4">
    <location>
        <begin position="25"/>
        <end position="37"/>
    </location>
</feature>
<dbReference type="AlphaFoldDB" id="A0A0D7BSX1"/>
<dbReference type="GO" id="GO:0008270">
    <property type="term" value="F:zinc ion binding"/>
    <property type="evidence" value="ECO:0007669"/>
    <property type="project" value="UniProtKB-KW"/>
</dbReference>
<dbReference type="EMBL" id="KN880434">
    <property type="protein sequence ID" value="KIY73653.1"/>
    <property type="molecule type" value="Genomic_DNA"/>
</dbReference>
<proteinExistence type="predicted"/>
<dbReference type="InterPro" id="IPR016197">
    <property type="entry name" value="Chromo-like_dom_sf"/>
</dbReference>
<dbReference type="SMART" id="SM00249">
    <property type="entry name" value="PHD"/>
    <property type="match status" value="1"/>
</dbReference>
<dbReference type="SUPFAM" id="SSF57903">
    <property type="entry name" value="FYVE/PHD zinc finger"/>
    <property type="match status" value="1"/>
</dbReference>
<evidence type="ECO:0000313" key="6">
    <source>
        <dbReference type="EMBL" id="KIY73653.1"/>
    </source>
</evidence>
<dbReference type="InterPro" id="IPR019787">
    <property type="entry name" value="Znf_PHD-finger"/>
</dbReference>
<dbReference type="InterPro" id="IPR011011">
    <property type="entry name" value="Znf_FYVE_PHD"/>
</dbReference>
<dbReference type="PROSITE" id="PS50013">
    <property type="entry name" value="CHROMO_2"/>
    <property type="match status" value="1"/>
</dbReference>
<feature type="domain" description="Chromo" evidence="5">
    <location>
        <begin position="557"/>
        <end position="592"/>
    </location>
</feature>
<organism evidence="6 7">
    <name type="scientific">Cylindrobasidium torrendii FP15055 ss-10</name>
    <dbReference type="NCBI Taxonomy" id="1314674"/>
    <lineage>
        <taxon>Eukaryota</taxon>
        <taxon>Fungi</taxon>
        <taxon>Dikarya</taxon>
        <taxon>Basidiomycota</taxon>
        <taxon>Agaricomycotina</taxon>
        <taxon>Agaricomycetes</taxon>
        <taxon>Agaricomycetidae</taxon>
        <taxon>Agaricales</taxon>
        <taxon>Marasmiineae</taxon>
        <taxon>Physalacriaceae</taxon>
        <taxon>Cylindrobasidium</taxon>
    </lineage>
</organism>
<reference evidence="6 7" key="1">
    <citation type="journal article" date="2015" name="Fungal Genet. Biol.">
        <title>Evolution of novel wood decay mechanisms in Agaricales revealed by the genome sequences of Fistulina hepatica and Cylindrobasidium torrendii.</title>
        <authorList>
            <person name="Floudas D."/>
            <person name="Held B.W."/>
            <person name="Riley R."/>
            <person name="Nagy L.G."/>
            <person name="Koehler G."/>
            <person name="Ransdell A.S."/>
            <person name="Younus H."/>
            <person name="Chow J."/>
            <person name="Chiniquy J."/>
            <person name="Lipzen A."/>
            <person name="Tritt A."/>
            <person name="Sun H."/>
            <person name="Haridas S."/>
            <person name="LaButti K."/>
            <person name="Ohm R.A."/>
            <person name="Kues U."/>
            <person name="Blanchette R.A."/>
            <person name="Grigoriev I.V."/>
            <person name="Minto R.E."/>
            <person name="Hibbett D.S."/>
        </authorList>
    </citation>
    <scope>NUCLEOTIDE SEQUENCE [LARGE SCALE GENOMIC DNA]</scope>
    <source>
        <strain evidence="6 7">FP15055 ss-10</strain>
    </source>
</reference>
<evidence type="ECO:0000256" key="4">
    <source>
        <dbReference type="SAM" id="MobiDB-lite"/>
    </source>
</evidence>
<dbReference type="GO" id="GO:0006338">
    <property type="term" value="P:chromatin remodeling"/>
    <property type="evidence" value="ECO:0007669"/>
    <property type="project" value="UniProtKB-ARBA"/>
</dbReference>
<keyword evidence="7" id="KW-1185">Reference proteome</keyword>
<accession>A0A0D7BSX1</accession>
<evidence type="ECO:0000256" key="2">
    <source>
        <dbReference type="ARBA" id="ARBA00022771"/>
    </source>
</evidence>
<evidence type="ECO:0000313" key="7">
    <source>
        <dbReference type="Proteomes" id="UP000054007"/>
    </source>
</evidence>
<keyword evidence="2" id="KW-0863">Zinc-finger</keyword>
<evidence type="ECO:0000256" key="1">
    <source>
        <dbReference type="ARBA" id="ARBA00022723"/>
    </source>
</evidence>
<keyword evidence="3" id="KW-0862">Zinc</keyword>
<feature type="compositionally biased region" description="Pro residues" evidence="4">
    <location>
        <begin position="1"/>
        <end position="14"/>
    </location>
</feature>
<dbReference type="InterPro" id="IPR000953">
    <property type="entry name" value="Chromo/chromo_shadow_dom"/>
</dbReference>
<dbReference type="Pfam" id="PF00628">
    <property type="entry name" value="PHD"/>
    <property type="match status" value="1"/>
</dbReference>
<sequence>MTPQPPLRPPPPGVMPALVQGWAQPQPPPAHQPLPGPAPVYAQAIPQGFQSPEQTIISGVLTSVHSLVEHQTNYLADQFKILARQQTEETRQFHTQLENKLDVHLDKLTKAMQMAHKTYANATANSLSKILKIMESESSSHKEIHFALQELVEKLRDPQASMSPRQEAPSVSRVTHEMAVSPMRFPSPSPPPRHNPQELNTAFVLHAQHDLSAPAAPHLSPAKWGDDGAGPMCSSSIFDPGQNQYDQYHVFGPLNPPTFLDAQKPHLQYGKDKEEVGTSLPSPRLTAPPMLGPDSFDDKIVPGSSCTPFLPDRSAHHDDLGQHETPQVLLGEEDEERAEHFSSQFIEEDSKVILNGNDSARLAHPSSPKPLHQTVETVLPSTSLVDENLVAPAVESPLSSISTPVLKASPIPASQDTKETSISARLRKRKPSRLAESSSAPPPTKKVKVKKESVPPPEKSETGKKKRTKGKPQGKAVTQWPEKIIHNMDNLVQCDTCLRWFHLGCLGMVDDDPRIGPDVEYSCPGCTDPSNHPLKPGNTKLESVDCARLDCNVIPTFIVEQIVGRKHKVMGGQRWYEWLVKWHGYAMAEASWTCEQPGMEPHIQRFIKEAKAAGSDLEDNPYDDFIARVALEAGHRYP</sequence>
<evidence type="ECO:0000256" key="3">
    <source>
        <dbReference type="ARBA" id="ARBA00022833"/>
    </source>
</evidence>
<dbReference type="SUPFAM" id="SSF54160">
    <property type="entry name" value="Chromo domain-like"/>
    <property type="match status" value="1"/>
</dbReference>
<keyword evidence="1" id="KW-0479">Metal-binding</keyword>
<gene>
    <name evidence="6" type="ORF">CYLTODRAFT_485165</name>
</gene>
<dbReference type="Gene3D" id="2.40.50.40">
    <property type="match status" value="1"/>
</dbReference>
<feature type="compositionally biased region" description="Polar residues" evidence="4">
    <location>
        <begin position="412"/>
        <end position="423"/>
    </location>
</feature>
<dbReference type="Proteomes" id="UP000054007">
    <property type="component" value="Unassembled WGS sequence"/>
</dbReference>
<dbReference type="Gene3D" id="3.30.40.10">
    <property type="entry name" value="Zinc/RING finger domain, C3HC4 (zinc finger)"/>
    <property type="match status" value="1"/>
</dbReference>
<evidence type="ECO:0000259" key="5">
    <source>
        <dbReference type="PROSITE" id="PS50013"/>
    </source>
</evidence>
<dbReference type="InterPro" id="IPR013083">
    <property type="entry name" value="Znf_RING/FYVE/PHD"/>
</dbReference>
<feature type="region of interest" description="Disordered" evidence="4">
    <location>
        <begin position="1"/>
        <end position="37"/>
    </location>
</feature>